<accession>A0A6N8GL39</accession>
<feature type="region of interest" description="Disordered" evidence="1">
    <location>
        <begin position="44"/>
        <end position="64"/>
    </location>
</feature>
<dbReference type="AlphaFoldDB" id="A0A6N8GL39"/>
<dbReference type="Proteomes" id="UP000436989">
    <property type="component" value="Unassembled WGS sequence"/>
</dbReference>
<sequence length="64" mass="6685">MSIVVPAAAGLVEPGSPTSIVLFVLVSLGVIGLVVTILLRTRRRQHDVPPSPRGEDRDPDADGA</sequence>
<keyword evidence="2" id="KW-0812">Transmembrane</keyword>
<organism evidence="3 4">
    <name type="scientific">Kocuria sediminis</name>
    <dbReference type="NCBI Taxonomy" id="1038857"/>
    <lineage>
        <taxon>Bacteria</taxon>
        <taxon>Bacillati</taxon>
        <taxon>Actinomycetota</taxon>
        <taxon>Actinomycetes</taxon>
        <taxon>Micrococcales</taxon>
        <taxon>Micrococcaceae</taxon>
        <taxon>Kocuria</taxon>
    </lineage>
</organism>
<protein>
    <submittedName>
        <fullName evidence="3">Uncharacterized protein</fullName>
    </submittedName>
</protein>
<keyword evidence="2" id="KW-1133">Transmembrane helix</keyword>
<gene>
    <name evidence="3" type="ORF">GMA12_11930</name>
</gene>
<evidence type="ECO:0000256" key="2">
    <source>
        <dbReference type="SAM" id="Phobius"/>
    </source>
</evidence>
<keyword evidence="2" id="KW-0472">Membrane</keyword>
<evidence type="ECO:0000313" key="3">
    <source>
        <dbReference type="EMBL" id="MUN63836.1"/>
    </source>
</evidence>
<dbReference type="RefSeq" id="WP_156269730.1">
    <property type="nucleotide sequence ID" value="NZ_WOGU01000009.1"/>
</dbReference>
<keyword evidence="4" id="KW-1185">Reference proteome</keyword>
<evidence type="ECO:0000313" key="4">
    <source>
        <dbReference type="Proteomes" id="UP000436989"/>
    </source>
</evidence>
<reference evidence="3 4" key="1">
    <citation type="submission" date="2019-12" db="EMBL/GenBank/DDBJ databases">
        <authorList>
            <person name="Shi Y."/>
        </authorList>
    </citation>
    <scope>NUCLEOTIDE SEQUENCE [LARGE SCALE GENOMIC DNA]</scope>
    <source>
        <strain evidence="3 4">JCM 17929</strain>
    </source>
</reference>
<comment type="caution">
    <text evidence="3">The sequence shown here is derived from an EMBL/GenBank/DDBJ whole genome shotgun (WGS) entry which is preliminary data.</text>
</comment>
<dbReference type="EMBL" id="WOGU01000009">
    <property type="protein sequence ID" value="MUN63836.1"/>
    <property type="molecule type" value="Genomic_DNA"/>
</dbReference>
<feature type="transmembrane region" description="Helical" evidence="2">
    <location>
        <begin position="20"/>
        <end position="39"/>
    </location>
</feature>
<evidence type="ECO:0000256" key="1">
    <source>
        <dbReference type="SAM" id="MobiDB-lite"/>
    </source>
</evidence>
<name>A0A6N8GL39_9MICC</name>
<proteinExistence type="predicted"/>